<evidence type="ECO:0000313" key="1">
    <source>
        <dbReference type="EMBL" id="AAP95946.1"/>
    </source>
</evidence>
<dbReference type="Proteomes" id="UP000001022">
    <property type="component" value="Chromosome"/>
</dbReference>
<proteinExistence type="predicted"/>
<sequence length="35" mass="4282">MFVSVNKLNRLFIGIFKNKRQKILFLHNGYRLLLF</sequence>
<evidence type="ECO:0000313" key="2">
    <source>
        <dbReference type="Proteomes" id="UP000001022"/>
    </source>
</evidence>
<dbReference type="HOGENOM" id="CLU_3365241_0_0_6"/>
<organism evidence="1 2">
    <name type="scientific">Haemophilus ducreyi (strain 35000HP / ATCC 700724)</name>
    <dbReference type="NCBI Taxonomy" id="233412"/>
    <lineage>
        <taxon>Bacteria</taxon>
        <taxon>Pseudomonadati</taxon>
        <taxon>Pseudomonadota</taxon>
        <taxon>Gammaproteobacteria</taxon>
        <taxon>Pasteurellales</taxon>
        <taxon>Pasteurellaceae</taxon>
        <taxon>Haemophilus</taxon>
    </lineage>
</organism>
<reference evidence="2" key="1">
    <citation type="submission" date="2003-06" db="EMBL/GenBank/DDBJ databases">
        <title>The complete genome sequence of Haemophilus ducreyi.</title>
        <authorList>
            <person name="Munson R.S. Jr."/>
            <person name="Ray W.C."/>
            <person name="Mahairas G."/>
            <person name="Sabo P."/>
            <person name="Mungur R."/>
            <person name="Johnson L."/>
            <person name="Nguyen D."/>
            <person name="Wang J."/>
            <person name="Forst C."/>
            <person name="Hood L."/>
        </authorList>
    </citation>
    <scope>NUCLEOTIDE SEQUENCE [LARGE SCALE GENOMIC DNA]</scope>
    <source>
        <strain evidence="2">35000HP / ATCC 700724</strain>
    </source>
</reference>
<protein>
    <submittedName>
        <fullName evidence="1">Uncharacterized protein</fullName>
    </submittedName>
</protein>
<dbReference type="EMBL" id="AE017143">
    <property type="protein sequence ID" value="AAP95946.1"/>
    <property type="molecule type" value="Genomic_DNA"/>
</dbReference>
<keyword evidence="2" id="KW-1185">Reference proteome</keyword>
<gene>
    <name evidence="1" type="ordered locus">HD_1079</name>
</gene>
<dbReference type="AlphaFoldDB" id="Q7VMB1"/>
<accession>Q7VMB1</accession>
<dbReference type="KEGG" id="hdu:HD_1079"/>
<dbReference type="STRING" id="233412.HD_1079"/>
<name>Q7VMB1_HAEDU</name>